<gene>
    <name evidence="1" type="ORF">Tci_926240</name>
</gene>
<sequence length="98" mass="9680">RADDAGAQEQAADAVATIEVQGQRHDFFRGESCTGDVAGAAIDAVLAVVQAEVGEQDLQQRDAATVRGIAVANAHAVGRTDAGFALGTALGCGTAGAG</sequence>
<proteinExistence type="predicted"/>
<comment type="caution">
    <text evidence="1">The sequence shown here is derived from an EMBL/GenBank/DDBJ whole genome shotgun (WGS) entry which is preliminary data.</text>
</comment>
<evidence type="ECO:0000313" key="1">
    <source>
        <dbReference type="EMBL" id="GFD54271.1"/>
    </source>
</evidence>
<feature type="non-terminal residue" evidence="1">
    <location>
        <position position="1"/>
    </location>
</feature>
<dbReference type="AlphaFoldDB" id="A0A699XBT3"/>
<dbReference type="EMBL" id="BKCJ011803972">
    <property type="protein sequence ID" value="GFD54271.1"/>
    <property type="molecule type" value="Genomic_DNA"/>
</dbReference>
<organism evidence="1">
    <name type="scientific">Tanacetum cinerariifolium</name>
    <name type="common">Dalmatian daisy</name>
    <name type="synonym">Chrysanthemum cinerariifolium</name>
    <dbReference type="NCBI Taxonomy" id="118510"/>
    <lineage>
        <taxon>Eukaryota</taxon>
        <taxon>Viridiplantae</taxon>
        <taxon>Streptophyta</taxon>
        <taxon>Embryophyta</taxon>
        <taxon>Tracheophyta</taxon>
        <taxon>Spermatophyta</taxon>
        <taxon>Magnoliopsida</taxon>
        <taxon>eudicotyledons</taxon>
        <taxon>Gunneridae</taxon>
        <taxon>Pentapetalae</taxon>
        <taxon>asterids</taxon>
        <taxon>campanulids</taxon>
        <taxon>Asterales</taxon>
        <taxon>Asteraceae</taxon>
        <taxon>Asteroideae</taxon>
        <taxon>Anthemideae</taxon>
        <taxon>Anthemidinae</taxon>
        <taxon>Tanacetum</taxon>
    </lineage>
</organism>
<accession>A0A699XBT3</accession>
<feature type="non-terminal residue" evidence="1">
    <location>
        <position position="98"/>
    </location>
</feature>
<reference evidence="1" key="1">
    <citation type="journal article" date="2019" name="Sci. Rep.">
        <title>Draft genome of Tanacetum cinerariifolium, the natural source of mosquito coil.</title>
        <authorList>
            <person name="Yamashiro T."/>
            <person name="Shiraishi A."/>
            <person name="Satake H."/>
            <person name="Nakayama K."/>
        </authorList>
    </citation>
    <scope>NUCLEOTIDE SEQUENCE</scope>
</reference>
<protein>
    <submittedName>
        <fullName evidence="1">Uncharacterized protein</fullName>
    </submittedName>
</protein>
<name>A0A699XBT3_TANCI</name>